<evidence type="ECO:0000313" key="2">
    <source>
        <dbReference type="Proteomes" id="UP000242765"/>
    </source>
</evidence>
<reference evidence="1 2" key="1">
    <citation type="submission" date="2017-04" db="EMBL/GenBank/DDBJ databases">
        <title>High diversity of culturable Acinetobacter species in natural soil and water ecosystems.</title>
        <authorList>
            <person name="Nemec A."/>
            <person name="Radolfova-Krizova L."/>
        </authorList>
    </citation>
    <scope>NUCLEOTIDE SEQUENCE [LARGE SCALE GENOMIC DNA]</scope>
    <source>
        <strain evidence="1 2">ANC 4999</strain>
    </source>
</reference>
<dbReference type="AlphaFoldDB" id="A0A1Y3CC83"/>
<proteinExistence type="predicted"/>
<dbReference type="EMBL" id="NEGB01000006">
    <property type="protein sequence ID" value="OTG64698.1"/>
    <property type="molecule type" value="Genomic_DNA"/>
</dbReference>
<dbReference type="Proteomes" id="UP000242765">
    <property type="component" value="Unassembled WGS sequence"/>
</dbReference>
<comment type="caution">
    <text evidence="1">The sequence shown here is derived from an EMBL/GenBank/DDBJ whole genome shotgun (WGS) entry which is preliminary data.</text>
</comment>
<sequence length="178" mass="20315">MIYDQHVDVYDNVAPASHIVIRSTASQSYPPEVKKHSTSRNKKVEEGGFRSFSFDNAYQIDVSKFTQKLAGISSRRSSAKCAKSIRIALETAGARFVQHPVAAADWGNTLTKIGYRQIQPAFDHPKKGDIYIINRTNKHRYGHIAGFTGLEWVSDFKQRSYDVYKDAQVTYEYYRINL</sequence>
<dbReference type="RefSeq" id="WP_086204007.1">
    <property type="nucleotide sequence ID" value="NZ_NEGB01000006.1"/>
</dbReference>
<accession>A0A1Y3CC83</accession>
<gene>
    <name evidence="1" type="ORF">B9T28_10865</name>
</gene>
<organism evidence="1 2">
    <name type="scientific">Acinetobacter silvestris</name>
    <dbReference type="NCBI Taxonomy" id="1977882"/>
    <lineage>
        <taxon>Bacteria</taxon>
        <taxon>Pseudomonadati</taxon>
        <taxon>Pseudomonadota</taxon>
        <taxon>Gammaproteobacteria</taxon>
        <taxon>Moraxellales</taxon>
        <taxon>Moraxellaceae</taxon>
        <taxon>Acinetobacter</taxon>
    </lineage>
</organism>
<dbReference type="Gene3D" id="3.90.1720.10">
    <property type="entry name" value="endopeptidase domain like (from Nostoc punctiforme)"/>
    <property type="match status" value="1"/>
</dbReference>
<evidence type="ECO:0000313" key="1">
    <source>
        <dbReference type="EMBL" id="OTG64698.1"/>
    </source>
</evidence>
<dbReference type="OrthoDB" id="5522511at2"/>
<name>A0A1Y3CC83_9GAMM</name>
<protein>
    <submittedName>
        <fullName evidence="1">CHAP domain-containing protein</fullName>
    </submittedName>
</protein>
<keyword evidence="2" id="KW-1185">Reference proteome</keyword>